<name>A0AAV4V9B5_CAEEX</name>
<protein>
    <submittedName>
        <fullName evidence="1">Uncharacterized protein</fullName>
    </submittedName>
</protein>
<dbReference type="EMBL" id="BPLR01014103">
    <property type="protein sequence ID" value="GIY66273.1"/>
    <property type="molecule type" value="Genomic_DNA"/>
</dbReference>
<sequence length="134" mass="14311">MISLQVVYVQIFRKILHPPRPTRLDLRELLEQSLSLIDNISQESLEIEHPPTSFYGEATGGGKRGAQGGLGTVGGTGLGQWYVELSGASGLSCFSETYCFSEMSARPADVGGGVIRVLWSLGAGEANVIDKVRG</sequence>
<keyword evidence="2" id="KW-1185">Reference proteome</keyword>
<proteinExistence type="predicted"/>
<organism evidence="1 2">
    <name type="scientific">Caerostris extrusa</name>
    <name type="common">Bark spider</name>
    <name type="synonym">Caerostris bankana</name>
    <dbReference type="NCBI Taxonomy" id="172846"/>
    <lineage>
        <taxon>Eukaryota</taxon>
        <taxon>Metazoa</taxon>
        <taxon>Ecdysozoa</taxon>
        <taxon>Arthropoda</taxon>
        <taxon>Chelicerata</taxon>
        <taxon>Arachnida</taxon>
        <taxon>Araneae</taxon>
        <taxon>Araneomorphae</taxon>
        <taxon>Entelegynae</taxon>
        <taxon>Araneoidea</taxon>
        <taxon>Araneidae</taxon>
        <taxon>Caerostris</taxon>
    </lineage>
</organism>
<accession>A0AAV4V9B5</accession>
<evidence type="ECO:0000313" key="2">
    <source>
        <dbReference type="Proteomes" id="UP001054945"/>
    </source>
</evidence>
<dbReference type="Proteomes" id="UP001054945">
    <property type="component" value="Unassembled WGS sequence"/>
</dbReference>
<evidence type="ECO:0000313" key="1">
    <source>
        <dbReference type="EMBL" id="GIY66273.1"/>
    </source>
</evidence>
<gene>
    <name evidence="1" type="ORF">CEXT_757171</name>
</gene>
<dbReference type="AlphaFoldDB" id="A0AAV4V9B5"/>
<comment type="caution">
    <text evidence="1">The sequence shown here is derived from an EMBL/GenBank/DDBJ whole genome shotgun (WGS) entry which is preliminary data.</text>
</comment>
<reference evidence="1 2" key="1">
    <citation type="submission" date="2021-06" db="EMBL/GenBank/DDBJ databases">
        <title>Caerostris extrusa draft genome.</title>
        <authorList>
            <person name="Kono N."/>
            <person name="Arakawa K."/>
        </authorList>
    </citation>
    <scope>NUCLEOTIDE SEQUENCE [LARGE SCALE GENOMIC DNA]</scope>
</reference>